<gene>
    <name evidence="4" type="ORF">KQI68_02115</name>
</gene>
<sequence length="651" mass="71066">MKPYSKKYLTLALAGILATSIPMTAFANAQTPPTNDNSSDIVEGSTKPGTENPGTNPGTKPGTENPGTNPGTKPGAENPGTNPGTKPGAENPGTNPGTKPGTENPGTNPGTKPGAENPGTNPGTKPGAENPGTNPGTTTPKKDYTKEINIKAGIGERITSRDILNRIPDAKSVEWDSVEFDSYGNRTRTAYVTFKDDTLHKVTVNIDVDRRYNTYGDIDLKNVKYDGKKITGRTASYARIYAEKGRYNDEYLGSADRDGYFSINYTIKKNESIKIYAKDGNKTSSSVKISGTTENLGKEVEANSLSISGKNLTGYIKNSPNTNIRVYFDGKLVGSFKTDDKSYFSTTLSEYINPFDVKNLKFYKEDKASDVFLKVTEAIEGTKVVKGKADYKDTVRVLDSKNNELGRFTVPVSGLFSVDLVRDLIGGEKITVEAKNADGSIKKQEYTVTKKPQVQTQVAYIKGYPDGTFKPQNNVTRAEAAKMFGVLLNGSENFGTSTTTRFTDANGEWYSQAVNYVVSKGLINGYPNGEFKPNDSITRAEFAQMISGYIKASEAKANFTDIENHWAREAIDKLYGNKHINGYPDGTFKPNEKITRAEAVTILNSVFNRVTTADSIKNIDKNALRTFSDVNPDFWAYYNILDASNSVKTSK</sequence>
<dbReference type="InterPro" id="IPR041498">
    <property type="entry name" value="Big_6"/>
</dbReference>
<organism evidence="4 5">
    <name type="scientific">Peptoniphilus ovalis</name>
    <dbReference type="NCBI Taxonomy" id="2841503"/>
    <lineage>
        <taxon>Bacteria</taxon>
        <taxon>Bacillati</taxon>
        <taxon>Bacillota</taxon>
        <taxon>Tissierellia</taxon>
        <taxon>Tissierellales</taxon>
        <taxon>Peptoniphilaceae</taxon>
        <taxon>Peptoniphilus</taxon>
    </lineage>
</organism>
<dbReference type="Proteomes" id="UP000783742">
    <property type="component" value="Unassembled WGS sequence"/>
</dbReference>
<feature type="domain" description="SLH" evidence="3">
    <location>
        <begin position="497"/>
        <end position="553"/>
    </location>
</feature>
<dbReference type="EMBL" id="JAHLQO010000001">
    <property type="protein sequence ID" value="MBU5668627.1"/>
    <property type="molecule type" value="Genomic_DNA"/>
</dbReference>
<accession>A0ABS6FGH0</accession>
<name>A0ABS6FGH0_9FIRM</name>
<evidence type="ECO:0000313" key="4">
    <source>
        <dbReference type="EMBL" id="MBU5668627.1"/>
    </source>
</evidence>
<evidence type="ECO:0000313" key="5">
    <source>
        <dbReference type="Proteomes" id="UP000783742"/>
    </source>
</evidence>
<dbReference type="PANTHER" id="PTHR43308:SF1">
    <property type="entry name" value="OUTER MEMBRANE PROTEIN ALPHA"/>
    <property type="match status" value="1"/>
</dbReference>
<feature type="domain" description="SLH" evidence="3">
    <location>
        <begin position="433"/>
        <end position="496"/>
    </location>
</feature>
<feature type="domain" description="SLH" evidence="3">
    <location>
        <begin position="554"/>
        <end position="617"/>
    </location>
</feature>
<evidence type="ECO:0000256" key="1">
    <source>
        <dbReference type="SAM" id="MobiDB-lite"/>
    </source>
</evidence>
<feature type="compositionally biased region" description="Polar residues" evidence="1">
    <location>
        <begin position="47"/>
        <end position="58"/>
    </location>
</feature>
<dbReference type="RefSeq" id="WP_216548456.1">
    <property type="nucleotide sequence ID" value="NZ_JAHLQO010000001.1"/>
</dbReference>
<feature type="compositionally biased region" description="Polar residues" evidence="1">
    <location>
        <begin position="27"/>
        <end position="40"/>
    </location>
</feature>
<feature type="compositionally biased region" description="Low complexity" evidence="1">
    <location>
        <begin position="130"/>
        <end position="139"/>
    </location>
</feature>
<feature type="signal peptide" evidence="2">
    <location>
        <begin position="1"/>
        <end position="27"/>
    </location>
</feature>
<keyword evidence="5" id="KW-1185">Reference proteome</keyword>
<dbReference type="Pfam" id="PF00395">
    <property type="entry name" value="SLH"/>
    <property type="match status" value="3"/>
</dbReference>
<protein>
    <submittedName>
        <fullName evidence="4">S-layer homology domain-containing protein</fullName>
    </submittedName>
</protein>
<dbReference type="InterPro" id="IPR051465">
    <property type="entry name" value="Cell_Envelope_Struct_Comp"/>
</dbReference>
<dbReference type="Pfam" id="PF17936">
    <property type="entry name" value="Big_6"/>
    <property type="match status" value="1"/>
</dbReference>
<dbReference type="PROSITE" id="PS51272">
    <property type="entry name" value="SLH"/>
    <property type="match status" value="3"/>
</dbReference>
<proteinExistence type="predicted"/>
<dbReference type="InterPro" id="IPR001119">
    <property type="entry name" value="SLH_dom"/>
</dbReference>
<evidence type="ECO:0000259" key="3">
    <source>
        <dbReference type="PROSITE" id="PS51272"/>
    </source>
</evidence>
<keyword evidence="2" id="KW-0732">Signal</keyword>
<feature type="region of interest" description="Disordered" evidence="1">
    <location>
        <begin position="27"/>
        <end position="146"/>
    </location>
</feature>
<feature type="chain" id="PRO_5046268230" evidence="2">
    <location>
        <begin position="28"/>
        <end position="651"/>
    </location>
</feature>
<reference evidence="4 5" key="1">
    <citation type="submission" date="2021-06" db="EMBL/GenBank/DDBJ databases">
        <authorList>
            <person name="Sun Q."/>
            <person name="Li D."/>
        </authorList>
    </citation>
    <scope>NUCLEOTIDE SEQUENCE [LARGE SCALE GENOMIC DNA]</scope>
    <source>
        <strain evidence="4 5">MSJ-1</strain>
    </source>
</reference>
<evidence type="ECO:0000256" key="2">
    <source>
        <dbReference type="SAM" id="SignalP"/>
    </source>
</evidence>
<dbReference type="PANTHER" id="PTHR43308">
    <property type="entry name" value="OUTER MEMBRANE PROTEIN ALPHA-RELATED"/>
    <property type="match status" value="1"/>
</dbReference>
<comment type="caution">
    <text evidence="4">The sequence shown here is derived from an EMBL/GenBank/DDBJ whole genome shotgun (WGS) entry which is preliminary data.</text>
</comment>